<sequence>MSLPEACEREIVGLHDFFERWFRGEAPETDESFARVADALGPAFEMVTPDGEVRKRDPLLDSIRDGHGHAPDLSIDVSDVAVRHEDGDTCVLTYREHQTAPEEATTRVSSVVFIRDSAVTEQRSADHRTESGDAPEGVLWHHLHETWVPK</sequence>
<dbReference type="RefSeq" id="WP_163486716.1">
    <property type="nucleotide sequence ID" value="NZ_CP048739.1"/>
</dbReference>
<dbReference type="InterPro" id="IPR016918">
    <property type="entry name" value="UCP029394"/>
</dbReference>
<dbReference type="Pfam" id="PF14534">
    <property type="entry name" value="DUF4440"/>
    <property type="match status" value="1"/>
</dbReference>
<feature type="domain" description="DUF4440" evidence="1">
    <location>
        <begin position="27"/>
        <end position="109"/>
    </location>
</feature>
<protein>
    <submittedName>
        <fullName evidence="2">DUF4440 domain-containing protein</fullName>
    </submittedName>
</protein>
<evidence type="ECO:0000259" key="1">
    <source>
        <dbReference type="Pfam" id="PF14534"/>
    </source>
</evidence>
<dbReference type="SUPFAM" id="SSF54427">
    <property type="entry name" value="NTF2-like"/>
    <property type="match status" value="1"/>
</dbReference>
<organism evidence="2 3">
    <name type="scientific">Halogeometricum borinquense</name>
    <dbReference type="NCBI Taxonomy" id="60847"/>
    <lineage>
        <taxon>Archaea</taxon>
        <taxon>Methanobacteriati</taxon>
        <taxon>Methanobacteriota</taxon>
        <taxon>Stenosarchaea group</taxon>
        <taxon>Halobacteria</taxon>
        <taxon>Halobacteriales</taxon>
        <taxon>Haloferacaceae</taxon>
        <taxon>Halogeometricum</taxon>
    </lineage>
</organism>
<dbReference type="GeneID" id="44080046"/>
<accession>A0A6C0UI19</accession>
<evidence type="ECO:0000313" key="2">
    <source>
        <dbReference type="EMBL" id="QIB74857.1"/>
    </source>
</evidence>
<dbReference type="Gene3D" id="3.10.450.50">
    <property type="match status" value="1"/>
</dbReference>
<dbReference type="Proteomes" id="UP000465846">
    <property type="component" value="Chromosome"/>
</dbReference>
<dbReference type="InterPro" id="IPR032710">
    <property type="entry name" value="NTF2-like_dom_sf"/>
</dbReference>
<name>A0A6C0UI19_9EURY</name>
<dbReference type="AlphaFoldDB" id="A0A6C0UI19"/>
<dbReference type="InterPro" id="IPR027843">
    <property type="entry name" value="DUF4440"/>
</dbReference>
<dbReference type="PIRSF" id="PIRSF029394">
    <property type="entry name" value="UCP029394"/>
    <property type="match status" value="1"/>
</dbReference>
<dbReference type="EMBL" id="CP048739">
    <property type="protein sequence ID" value="QIB74857.1"/>
    <property type="molecule type" value="Genomic_DNA"/>
</dbReference>
<evidence type="ECO:0000313" key="3">
    <source>
        <dbReference type="Proteomes" id="UP000465846"/>
    </source>
</evidence>
<gene>
    <name evidence="2" type="ORF">G3I44_11555</name>
</gene>
<reference evidence="2 3" key="1">
    <citation type="submission" date="2020-02" db="EMBL/GenBank/DDBJ databases">
        <title>Whole genome sequence of Halogeometricum borinquense strain wsp4.</title>
        <authorList>
            <person name="Verma D.K."/>
            <person name="Gopal K."/>
            <person name="Prasad E.S."/>
        </authorList>
    </citation>
    <scope>NUCLEOTIDE SEQUENCE [LARGE SCALE GENOMIC DNA]</scope>
    <source>
        <strain evidence="3">wsp4</strain>
    </source>
</reference>
<proteinExistence type="predicted"/>